<keyword evidence="3" id="KW-0804">Transcription</keyword>
<dbReference type="PANTHER" id="PTHR10985">
    <property type="entry name" value="BASIC HELIX-LOOP-HELIX TRANSCRIPTION FACTOR, HES-RELATED"/>
    <property type="match status" value="1"/>
</dbReference>
<feature type="compositionally biased region" description="Polar residues" evidence="5">
    <location>
        <begin position="277"/>
        <end position="286"/>
    </location>
</feature>
<proteinExistence type="predicted"/>
<dbReference type="Gene3D" id="4.10.280.10">
    <property type="entry name" value="Helix-loop-helix DNA-binding domain"/>
    <property type="match status" value="1"/>
</dbReference>
<organism evidence="7 8">
    <name type="scientific">Calicophoron daubneyi</name>
    <name type="common">Rumen fluke</name>
    <name type="synonym">Paramphistomum daubneyi</name>
    <dbReference type="NCBI Taxonomy" id="300641"/>
    <lineage>
        <taxon>Eukaryota</taxon>
        <taxon>Metazoa</taxon>
        <taxon>Spiralia</taxon>
        <taxon>Lophotrochozoa</taxon>
        <taxon>Platyhelminthes</taxon>
        <taxon>Trematoda</taxon>
        <taxon>Digenea</taxon>
        <taxon>Plagiorchiida</taxon>
        <taxon>Pronocephalata</taxon>
        <taxon>Paramphistomoidea</taxon>
        <taxon>Paramphistomidae</taxon>
        <taxon>Calicophoron</taxon>
    </lineage>
</organism>
<evidence type="ECO:0000256" key="2">
    <source>
        <dbReference type="ARBA" id="ARBA00023015"/>
    </source>
</evidence>
<evidence type="ECO:0000256" key="5">
    <source>
        <dbReference type="SAM" id="MobiDB-lite"/>
    </source>
</evidence>
<sequence length="300" mass="32804">MFSSTPCIRKMAGRTSILSEWNMCTGNSSGGSVTPNWRYGHERLASPAYESTCSNMPIHPHLPTTIDGHSAGAKKRNKPLMEKRRRQRFNRALDELRTMLMNPATKSQSRMEKADILELTVKFVRNVIASRKPPTVTQSSDIKYNVPPNNVQMFLYGYASCESTVRQAFKDVFSEEALSELSSSVSPQFVASLLNRLSSQRDNAVSSILSPVCSCYPTPSGASSNSCTNSSSSTSSPPEISPTQFQSDLAVACLHESGEMATGSNNPVLVPDPQTHFLPNSPTASPSALAKNHSVVWRPW</sequence>
<feature type="region of interest" description="Disordered" evidence="5">
    <location>
        <begin position="262"/>
        <end position="291"/>
    </location>
</feature>
<evidence type="ECO:0000259" key="6">
    <source>
        <dbReference type="PROSITE" id="PS50888"/>
    </source>
</evidence>
<dbReference type="SMART" id="SM00353">
    <property type="entry name" value="HLH"/>
    <property type="match status" value="1"/>
</dbReference>
<name>A0AAV2T0B0_CALDB</name>
<dbReference type="InterPro" id="IPR011598">
    <property type="entry name" value="bHLH_dom"/>
</dbReference>
<dbReference type="PROSITE" id="PS50888">
    <property type="entry name" value="BHLH"/>
    <property type="match status" value="1"/>
</dbReference>
<reference evidence="7" key="1">
    <citation type="submission" date="2024-06" db="EMBL/GenBank/DDBJ databases">
        <authorList>
            <person name="Liu X."/>
            <person name="Lenzi L."/>
            <person name="Haldenby T S."/>
            <person name="Uol C."/>
        </authorList>
    </citation>
    <scope>NUCLEOTIDE SEQUENCE</scope>
</reference>
<comment type="subcellular location">
    <subcellularLocation>
        <location evidence="1">Nucleus</location>
    </subcellularLocation>
</comment>
<evidence type="ECO:0000313" key="8">
    <source>
        <dbReference type="Proteomes" id="UP001497525"/>
    </source>
</evidence>
<evidence type="ECO:0000256" key="4">
    <source>
        <dbReference type="ARBA" id="ARBA00023242"/>
    </source>
</evidence>
<feature type="domain" description="BHLH" evidence="6">
    <location>
        <begin position="73"/>
        <end position="127"/>
    </location>
</feature>
<accession>A0AAV2T0B0</accession>
<keyword evidence="4" id="KW-0539">Nucleus</keyword>
<keyword evidence="2" id="KW-0805">Transcription regulation</keyword>
<feature type="region of interest" description="Disordered" evidence="5">
    <location>
        <begin position="224"/>
        <end position="243"/>
    </location>
</feature>
<dbReference type="AlphaFoldDB" id="A0AAV2T0B0"/>
<dbReference type="InterPro" id="IPR036638">
    <property type="entry name" value="HLH_DNA-bd_sf"/>
</dbReference>
<gene>
    <name evidence="7" type="ORF">CDAUBV1_LOCUS835</name>
</gene>
<dbReference type="InterPro" id="IPR050370">
    <property type="entry name" value="HES_HEY"/>
</dbReference>
<dbReference type="CDD" id="cd11410">
    <property type="entry name" value="bHLH_O_HES"/>
    <property type="match status" value="1"/>
</dbReference>
<evidence type="ECO:0000313" key="7">
    <source>
        <dbReference type="EMBL" id="CAL5129761.1"/>
    </source>
</evidence>
<dbReference type="Proteomes" id="UP001497525">
    <property type="component" value="Unassembled WGS sequence"/>
</dbReference>
<dbReference type="GO" id="GO:0005634">
    <property type="term" value="C:nucleus"/>
    <property type="evidence" value="ECO:0007669"/>
    <property type="project" value="UniProtKB-SubCell"/>
</dbReference>
<comment type="caution">
    <text evidence="7">The sequence shown here is derived from an EMBL/GenBank/DDBJ whole genome shotgun (WGS) entry which is preliminary data.</text>
</comment>
<evidence type="ECO:0000256" key="1">
    <source>
        <dbReference type="ARBA" id="ARBA00004123"/>
    </source>
</evidence>
<evidence type="ECO:0000256" key="3">
    <source>
        <dbReference type="ARBA" id="ARBA00023163"/>
    </source>
</evidence>
<protein>
    <recommendedName>
        <fullName evidence="6">BHLH domain-containing protein</fullName>
    </recommendedName>
</protein>
<dbReference type="SUPFAM" id="SSF47459">
    <property type="entry name" value="HLH, helix-loop-helix DNA-binding domain"/>
    <property type="match status" value="1"/>
</dbReference>
<dbReference type="GO" id="GO:0046983">
    <property type="term" value="F:protein dimerization activity"/>
    <property type="evidence" value="ECO:0007669"/>
    <property type="project" value="InterPro"/>
</dbReference>
<dbReference type="Pfam" id="PF00010">
    <property type="entry name" value="HLH"/>
    <property type="match status" value="1"/>
</dbReference>
<dbReference type="EMBL" id="CAXLJL010000025">
    <property type="protein sequence ID" value="CAL5129761.1"/>
    <property type="molecule type" value="Genomic_DNA"/>
</dbReference>